<proteinExistence type="inferred from homology"/>
<keyword evidence="4 7" id="KW-0378">Hydrolase</keyword>
<dbReference type="Proteomes" id="UP000249886">
    <property type="component" value="Unassembled WGS sequence"/>
</dbReference>
<dbReference type="SUPFAM" id="SSF56281">
    <property type="entry name" value="Metallo-hydrolase/oxidoreductase"/>
    <property type="match status" value="1"/>
</dbReference>
<organism evidence="7 8">
    <name type="scientific">Corynebacterium matruchotii</name>
    <dbReference type="NCBI Taxonomy" id="43768"/>
    <lineage>
        <taxon>Bacteria</taxon>
        <taxon>Bacillati</taxon>
        <taxon>Actinomycetota</taxon>
        <taxon>Actinomycetes</taxon>
        <taxon>Mycobacteriales</taxon>
        <taxon>Corynebacteriaceae</taxon>
        <taxon>Corynebacterium</taxon>
    </lineage>
</organism>
<keyword evidence="3" id="KW-0479">Metal-binding</keyword>
<evidence type="ECO:0000313" key="8">
    <source>
        <dbReference type="Proteomes" id="UP000249886"/>
    </source>
</evidence>
<evidence type="ECO:0000256" key="2">
    <source>
        <dbReference type="ARBA" id="ARBA00007749"/>
    </source>
</evidence>
<dbReference type="InterPro" id="IPR051013">
    <property type="entry name" value="MBL_superfamily_lactonases"/>
</dbReference>
<dbReference type="Gene3D" id="3.60.15.10">
    <property type="entry name" value="Ribonuclease Z/Hydroxyacylglutathione hydrolase-like"/>
    <property type="match status" value="1"/>
</dbReference>
<name>A0A8B4HAU4_9CORY</name>
<accession>A0A8B4HAU4</accession>
<reference evidence="7 8" key="1">
    <citation type="submission" date="2018-06" db="EMBL/GenBank/DDBJ databases">
        <authorList>
            <consortium name="Pathogen Informatics"/>
            <person name="Doyle S."/>
        </authorList>
    </citation>
    <scope>NUCLEOTIDE SEQUENCE [LARGE SCALE GENOMIC DNA]</scope>
    <source>
        <strain evidence="7 8">NCTC10254</strain>
    </source>
</reference>
<comment type="cofactor">
    <cofactor evidence="1">
        <name>Zn(2+)</name>
        <dbReference type="ChEBI" id="CHEBI:29105"/>
    </cofactor>
</comment>
<dbReference type="RefSeq" id="WP_225866082.1">
    <property type="nucleotide sequence ID" value="NZ_CP050134.2"/>
</dbReference>
<dbReference type="GeneID" id="84574537"/>
<evidence type="ECO:0000256" key="3">
    <source>
        <dbReference type="ARBA" id="ARBA00022723"/>
    </source>
</evidence>
<evidence type="ECO:0000256" key="4">
    <source>
        <dbReference type="ARBA" id="ARBA00022801"/>
    </source>
</evidence>
<protein>
    <submittedName>
        <fullName evidence="7">Beta-lactamase domain-containing protein</fullName>
        <ecNumber evidence="7">3.1.1.81</ecNumber>
    </submittedName>
</protein>
<dbReference type="Pfam" id="PF00753">
    <property type="entry name" value="Lactamase_B"/>
    <property type="match status" value="1"/>
</dbReference>
<comment type="caution">
    <text evidence="7">The sequence shown here is derived from an EMBL/GenBank/DDBJ whole genome shotgun (WGS) entry which is preliminary data.</text>
</comment>
<dbReference type="AlphaFoldDB" id="A0A8B4HAU4"/>
<dbReference type="SMART" id="SM00849">
    <property type="entry name" value="Lactamase_B"/>
    <property type="match status" value="1"/>
</dbReference>
<dbReference type="PANTHER" id="PTHR42978:SF2">
    <property type="entry name" value="102 KBASES UNSTABLE REGION: FROM 1 TO 119443"/>
    <property type="match status" value="1"/>
</dbReference>
<dbReference type="InterPro" id="IPR036866">
    <property type="entry name" value="RibonucZ/Hydroxyglut_hydro"/>
</dbReference>
<dbReference type="InterPro" id="IPR001279">
    <property type="entry name" value="Metallo-B-lactamas"/>
</dbReference>
<dbReference type="PANTHER" id="PTHR42978">
    <property type="entry name" value="QUORUM-QUENCHING LACTONASE YTNP-RELATED-RELATED"/>
    <property type="match status" value="1"/>
</dbReference>
<sequence>MSNQLIKSVRYYQCGYCMNNLRVMYRGLPRDMDPSRAFPAGVFLIEHESEGYMLLDTGYSQDIFRSGVRGFLYNKVTPTRVTAEDEIPAQLARDGIDVGQIRRVVLSHLHPDHIGGVKFFPESEIIMSADAYEVLGNARVRDLVFPALVPSWLAQNASVMPVQSLVQDPDTGLVGHDVFGDGSLLLVRLPGHAAGQVGAYIPGRLLIATDASWGNDLLPYSSQLRLPTRLIQRDYETYKETATLVQGVVDRGIPVYFSHGQYDRRELL</sequence>
<comment type="similarity">
    <text evidence="2">Belongs to the metallo-beta-lactamase superfamily.</text>
</comment>
<dbReference type="GO" id="GO:0102007">
    <property type="term" value="F:acyl-L-homoserine-lactone lactonohydrolase activity"/>
    <property type="evidence" value="ECO:0007669"/>
    <property type="project" value="UniProtKB-EC"/>
</dbReference>
<gene>
    <name evidence="7" type="primary">aiiA</name>
    <name evidence="7" type="ORF">NCTC10254_02563</name>
</gene>
<evidence type="ECO:0000256" key="1">
    <source>
        <dbReference type="ARBA" id="ARBA00001947"/>
    </source>
</evidence>
<dbReference type="CDD" id="cd07730">
    <property type="entry name" value="metallo-hydrolase-like_MBL-fold"/>
    <property type="match status" value="1"/>
</dbReference>
<evidence type="ECO:0000256" key="5">
    <source>
        <dbReference type="ARBA" id="ARBA00022833"/>
    </source>
</evidence>
<evidence type="ECO:0000313" key="7">
    <source>
        <dbReference type="EMBL" id="SPW34020.1"/>
    </source>
</evidence>
<keyword evidence="5" id="KW-0862">Zinc</keyword>
<dbReference type="EC" id="3.1.1.81" evidence="7"/>
<dbReference type="EMBL" id="UARK01000035">
    <property type="protein sequence ID" value="SPW34020.1"/>
    <property type="molecule type" value="Genomic_DNA"/>
</dbReference>
<dbReference type="GO" id="GO:0046872">
    <property type="term" value="F:metal ion binding"/>
    <property type="evidence" value="ECO:0007669"/>
    <property type="project" value="UniProtKB-KW"/>
</dbReference>
<evidence type="ECO:0000259" key="6">
    <source>
        <dbReference type="SMART" id="SM00849"/>
    </source>
</evidence>
<feature type="domain" description="Metallo-beta-lactamase" evidence="6">
    <location>
        <begin position="39"/>
        <end position="259"/>
    </location>
</feature>